<dbReference type="OrthoDB" id="5986449at2759"/>
<dbReference type="EMBL" id="MU827308">
    <property type="protein sequence ID" value="KAJ7361913.1"/>
    <property type="molecule type" value="Genomic_DNA"/>
</dbReference>
<dbReference type="AlphaFoldDB" id="A0A9X0CMG8"/>
<dbReference type="Proteomes" id="UP001163046">
    <property type="component" value="Unassembled WGS sequence"/>
</dbReference>
<organism evidence="1 2">
    <name type="scientific">Desmophyllum pertusum</name>
    <dbReference type="NCBI Taxonomy" id="174260"/>
    <lineage>
        <taxon>Eukaryota</taxon>
        <taxon>Metazoa</taxon>
        <taxon>Cnidaria</taxon>
        <taxon>Anthozoa</taxon>
        <taxon>Hexacorallia</taxon>
        <taxon>Scleractinia</taxon>
        <taxon>Caryophylliina</taxon>
        <taxon>Caryophylliidae</taxon>
        <taxon>Desmophyllum</taxon>
    </lineage>
</organism>
<evidence type="ECO:0000313" key="2">
    <source>
        <dbReference type="Proteomes" id="UP001163046"/>
    </source>
</evidence>
<evidence type="ECO:0000313" key="1">
    <source>
        <dbReference type="EMBL" id="KAJ7361913.1"/>
    </source>
</evidence>
<comment type="caution">
    <text evidence="1">The sequence shown here is derived from an EMBL/GenBank/DDBJ whole genome shotgun (WGS) entry which is preliminary data.</text>
</comment>
<protein>
    <submittedName>
        <fullName evidence="1">Uncharacterized protein</fullName>
    </submittedName>
</protein>
<gene>
    <name evidence="1" type="ORF">OS493_014559</name>
</gene>
<reference evidence="1" key="1">
    <citation type="submission" date="2023-01" db="EMBL/GenBank/DDBJ databases">
        <title>Genome assembly of the deep-sea coral Lophelia pertusa.</title>
        <authorList>
            <person name="Herrera S."/>
            <person name="Cordes E."/>
        </authorList>
    </citation>
    <scope>NUCLEOTIDE SEQUENCE</scope>
    <source>
        <strain evidence="1">USNM1676648</strain>
        <tissue evidence="1">Polyp</tissue>
    </source>
</reference>
<proteinExistence type="predicted"/>
<keyword evidence="2" id="KW-1185">Reference proteome</keyword>
<name>A0A9X0CMG8_9CNID</name>
<accession>A0A9X0CMG8</accession>
<sequence length="264" mass="29084">MLHRQKCYTSFNSSYSSCPRRFGIKTNAMCSDGYCVCTGQGYDYYTCLPDTYGCKIVVNTTEALAKPQYNQQSQTTYSCTPVKSSTLFEVHVLSLYEVIYRSPVAGYTIVNIVSDGKSDRPIILVLGSYQPVNWILKLPADIIITKVILIARDSYIDQSSVGGDVNQVQAIERSPYGSYVDNAAKWPRGYGNDLVGGDTVGLLKQVYIRFGVVTSFTGTYRADEWSLMLSSARRPSTPAPVNNTRAQSSACVSAYKTGTSYQAL</sequence>